<evidence type="ECO:0000256" key="4">
    <source>
        <dbReference type="ARBA" id="ARBA00022475"/>
    </source>
</evidence>
<dbReference type="GO" id="GO:0005886">
    <property type="term" value="C:plasma membrane"/>
    <property type="evidence" value="ECO:0007669"/>
    <property type="project" value="UniProtKB-SubCell"/>
</dbReference>
<dbReference type="SMART" id="SM00630">
    <property type="entry name" value="Sema"/>
    <property type="match status" value="1"/>
</dbReference>
<accession>A0A0A1XM11</accession>
<dbReference type="InterPro" id="IPR002165">
    <property type="entry name" value="Plexin_repeat"/>
</dbReference>
<dbReference type="FunFam" id="2.60.40.10:FF:000203">
    <property type="entry name" value="Plexin B2"/>
    <property type="match status" value="1"/>
</dbReference>
<evidence type="ECO:0000256" key="15">
    <source>
        <dbReference type="PROSITE-ProRule" id="PRU00352"/>
    </source>
</evidence>
<dbReference type="InterPro" id="IPR001627">
    <property type="entry name" value="Semap_dom"/>
</dbReference>
<feature type="domain" description="Sema" evidence="17">
    <location>
        <begin position="154"/>
        <end position="626"/>
    </location>
</feature>
<organism evidence="19">
    <name type="scientific">Zeugodacus cucurbitae</name>
    <name type="common">Melon fruit fly</name>
    <name type="synonym">Bactrocera cucurbitae</name>
    <dbReference type="NCBI Taxonomy" id="28588"/>
    <lineage>
        <taxon>Eukaryota</taxon>
        <taxon>Metazoa</taxon>
        <taxon>Ecdysozoa</taxon>
        <taxon>Arthropoda</taxon>
        <taxon>Hexapoda</taxon>
        <taxon>Insecta</taxon>
        <taxon>Pterygota</taxon>
        <taxon>Neoptera</taxon>
        <taxon>Endopterygota</taxon>
        <taxon>Diptera</taxon>
        <taxon>Brachycera</taxon>
        <taxon>Muscomorpha</taxon>
        <taxon>Tephritoidea</taxon>
        <taxon>Tephritidae</taxon>
        <taxon>Zeugodacus</taxon>
        <taxon>Zeugodacus</taxon>
    </lineage>
</organism>
<evidence type="ECO:0000256" key="6">
    <source>
        <dbReference type="ARBA" id="ARBA00022729"/>
    </source>
</evidence>
<evidence type="ECO:0000313" key="19">
    <source>
        <dbReference type="EMBL" id="JAD11623.1"/>
    </source>
</evidence>
<dbReference type="FunFam" id="2.60.40.10:FF:000868">
    <property type="entry name" value="Plexin D1"/>
    <property type="match status" value="1"/>
</dbReference>
<dbReference type="SMART" id="SM00429">
    <property type="entry name" value="IPT"/>
    <property type="match status" value="3"/>
</dbReference>
<keyword evidence="8" id="KW-0221">Differentiation</keyword>
<keyword evidence="7" id="KW-0677">Repeat</keyword>
<dbReference type="SMART" id="SM00423">
    <property type="entry name" value="PSI"/>
    <property type="match status" value="3"/>
</dbReference>
<dbReference type="Pfam" id="PF01833">
    <property type="entry name" value="TIG"/>
    <property type="match status" value="3"/>
</dbReference>
<dbReference type="InterPro" id="IPR041362">
    <property type="entry name" value="TIG2_plexin"/>
</dbReference>
<dbReference type="GO" id="GO:0008360">
    <property type="term" value="P:regulation of cell shape"/>
    <property type="evidence" value="ECO:0007669"/>
    <property type="project" value="TreeGrafter"/>
</dbReference>
<comment type="subcellular location">
    <subcellularLocation>
        <location evidence="1">Cell membrane</location>
        <topology evidence="1">Single-pass type I membrane protein</topology>
    </subcellularLocation>
</comment>
<protein>
    <submittedName>
        <fullName evidence="19">Plexin-B</fullName>
    </submittedName>
</protein>
<dbReference type="SUPFAM" id="SSF103575">
    <property type="entry name" value="Plexin repeat"/>
    <property type="match status" value="2"/>
</dbReference>
<keyword evidence="11 16" id="KW-0472">Membrane</keyword>
<comment type="similarity">
    <text evidence="2">Belongs to the plexin family.</text>
</comment>
<dbReference type="InterPro" id="IPR002909">
    <property type="entry name" value="IPT_dom"/>
</dbReference>
<dbReference type="EMBL" id="GBXI01002146">
    <property type="protein sequence ID" value="JAD12146.1"/>
    <property type="molecule type" value="Transcribed_RNA"/>
</dbReference>
<evidence type="ECO:0000256" key="12">
    <source>
        <dbReference type="ARBA" id="ARBA00023157"/>
    </source>
</evidence>
<dbReference type="FunFam" id="3.10.20.90:FF:000213">
    <property type="entry name" value="Plexin A4, B"/>
    <property type="match status" value="1"/>
</dbReference>
<dbReference type="Pfam" id="PF20170">
    <property type="entry name" value="Plexin_RBD"/>
    <property type="match status" value="1"/>
</dbReference>
<dbReference type="InterPro" id="IPR013548">
    <property type="entry name" value="Plexin_cytoplasmic_RasGAP_dom"/>
</dbReference>
<comment type="caution">
    <text evidence="15">Lacks conserved residue(s) required for the propagation of feature annotation.</text>
</comment>
<keyword evidence="6" id="KW-0732">Signal</keyword>
<dbReference type="Pfam" id="PF24479">
    <property type="entry name" value="PSI_PlexinA-B"/>
    <property type="match status" value="1"/>
</dbReference>
<evidence type="ECO:0000256" key="8">
    <source>
        <dbReference type="ARBA" id="ARBA00022782"/>
    </source>
</evidence>
<evidence type="ECO:0000256" key="9">
    <source>
        <dbReference type="ARBA" id="ARBA00022902"/>
    </source>
</evidence>
<dbReference type="InterPro" id="IPR008936">
    <property type="entry name" value="Rho_GTPase_activation_prot"/>
</dbReference>
<keyword evidence="5 16" id="KW-0812">Transmembrane</keyword>
<dbReference type="OrthoDB" id="125363at2759"/>
<dbReference type="InterPro" id="IPR013783">
    <property type="entry name" value="Ig-like_fold"/>
</dbReference>
<evidence type="ECO:0000256" key="14">
    <source>
        <dbReference type="ARBA" id="ARBA00023180"/>
    </source>
</evidence>
<feature type="transmembrane region" description="Helical" evidence="16">
    <location>
        <begin position="1483"/>
        <end position="1505"/>
    </location>
</feature>
<evidence type="ECO:0000256" key="13">
    <source>
        <dbReference type="ARBA" id="ARBA00023170"/>
    </source>
</evidence>
<gene>
    <name evidence="19" type="primary">plexB_0</name>
    <name evidence="20" type="synonym">plexB_1</name>
    <name evidence="18" type="synonym">plexB_2</name>
    <name evidence="18" type="ORF">g.5917</name>
    <name evidence="20" type="ORF">g.5920</name>
    <name evidence="19" type="ORF">g.5923</name>
</gene>
<dbReference type="GO" id="GO:0008045">
    <property type="term" value="P:motor neuron axon guidance"/>
    <property type="evidence" value="ECO:0007669"/>
    <property type="project" value="TreeGrafter"/>
</dbReference>
<dbReference type="PANTHER" id="PTHR22625">
    <property type="entry name" value="PLEXIN"/>
    <property type="match status" value="1"/>
</dbReference>
<evidence type="ECO:0000256" key="7">
    <source>
        <dbReference type="ARBA" id="ARBA00022737"/>
    </source>
</evidence>
<evidence type="ECO:0000256" key="10">
    <source>
        <dbReference type="ARBA" id="ARBA00022989"/>
    </source>
</evidence>
<evidence type="ECO:0000313" key="20">
    <source>
        <dbReference type="EMBL" id="JAD12146.1"/>
    </source>
</evidence>
<dbReference type="InterPro" id="IPR015943">
    <property type="entry name" value="WD40/YVTN_repeat-like_dom_sf"/>
</dbReference>
<proteinExistence type="inferred from homology"/>
<dbReference type="Gene3D" id="3.10.20.90">
    <property type="entry name" value="Phosphatidylinositol 3-kinase Catalytic Subunit, Chain A, domain 1"/>
    <property type="match status" value="1"/>
</dbReference>
<evidence type="ECO:0000256" key="11">
    <source>
        <dbReference type="ARBA" id="ARBA00023136"/>
    </source>
</evidence>
<dbReference type="EMBL" id="GBXI01002669">
    <property type="protein sequence ID" value="JAD11623.1"/>
    <property type="molecule type" value="Transcribed_RNA"/>
</dbReference>
<dbReference type="GO" id="GO:0120025">
    <property type="term" value="C:plasma membrane bounded cell projection"/>
    <property type="evidence" value="ECO:0007669"/>
    <property type="project" value="UniProtKB-ARBA"/>
</dbReference>
<dbReference type="InterPro" id="IPR016201">
    <property type="entry name" value="PSI"/>
</dbReference>
<dbReference type="SUPFAM" id="SSF101912">
    <property type="entry name" value="Sema domain"/>
    <property type="match status" value="1"/>
</dbReference>
<evidence type="ECO:0000313" key="18">
    <source>
        <dbReference type="EMBL" id="JAC98266.1"/>
    </source>
</evidence>
<sequence length="2150" mass="242508">MHNSIHARRQRNGKLINTVLGTVTTMSHCLHRTSNDVPNLIANSPDQSSMYANDCAQYRLWRRRRRQRFLRIFKFYTYCAMCLFFYCNTVDAALKEGFRIEHGNSKLNSASSGTNNANATSQLRLQFGSSDIIAQFSLPEGALGNGNGSYNGVTTSTMINNLNAPNHSMPTISGAQDKNYFTHLTYDFKRKVFYAGATNKILQLNENLRVLSQALTGPKYDSPQCHASGCPDDVETALVNNHNKILIVNYVQGVGILIVCGSVRQGACEMYNLTNFPHSPKFIETPLAANDEFASTYAFVGPAKYSWKDEDILYVGTTFTNVGDYRHDVPAISSRRLDDLNYVEFSIQQSIINIDVKYRDHFLVNYVYGFNSSEYAYFAIVQKKSHLADEAGFVTRLARICVTDPNYDTYTEVTIQCLATKNNIDYNILRDAKITQAGQKLAQTLGIKRGDAVLVAIFSPSNEITDQAEANSAMCLYSLKDIEEVFNENIHMCFNGTIKDRNLGYISGTIDDGHCPVAGTIGNIQDFCTVGLKISGSSPITVQALLHFDNVSITSVTTTTTGPHSLAFLGTETGTIKKVLISGHNAGEYEEIAVDPGNKILQDTMMSADKDFLYVLSKRKITKLRVEHCSVYTNCSVCLESRDPFCGWCSLEKRCTVRSACQKDTSAARWLSLGSGQQCIDFESVVPDKIPITELTELQLIIRTLPEPFNAKYRCVFGNSTPIDADVIENGLACMTPPLEERPKIPANMDHVLVPLAVRSSETNKDFVSRSFAFFDCSRHNICQNCVRSIWGCNWCIYDNRCIHRMEQCRNMENVISNEEHCPHLKASRQLILLPVQVPKEIRLEIENLPKPKSAHSGFLCTVQIETSQMLLPARIESNNVVVCEKTLYFYETNTHEYEAKVDITWNRQHYVDTATIILYKCDILGSHREHADCSLCVTRDPKYQCAWCGNSCVYNETCSTDILEHSPHIYDSPYSLVHAHDCPRPRIDMIKPLSGPIEGGTIITIEGSNLGIREEDVRGKISIGKVPCELVNYEISVKIECRTGAVSQELSAPIKVANEAGYTESSVQFHYKNIQLSGLQPTLGPRSGGTQISLMGKYLNIGSRIQAFLDEYECHINITQASSSRLTCITSESTQPEPIRTLHLVIDGANRTFTCNNPVLPQINQQESTYSQRHIVTPDLDYNHHYLTPTSRVCSIFNYTQDPRIMQIKPLRSFISGGRVLTVHGLHLDSIQKPELEVTIDNKRVNKTACTVINSNQMECPSPSVNLKFLEYKASLEQIPTADTSPYISTLPIYKFDTINKRSTQDNSYMYTTTSNTASGYFAGTGVNTDVTSFAKMRETQLNLQVGFIMDNVQWVRDLSKYFQSIRSTIVYVSDPKYTPFPGGIKLYKGDTLVIEGEQLNIAADEYDVNVTIGTMQCNITSLALNQLVCIPPEKQPVSTDETGLEQPNSLPLVVVKVGRNLRFVIGHLKYDLHKPYAFSNALVAIIVAVITALIALFVVLIIYRRKSTQAEREYKRIQIQMITLESNVRSECKQAFAELQTDMTDLTADLESSGIPTLDHVNYIMKVFFPGVSDHPILVAPKLRMNIPHTPYDTAMLQFEQLISNKYFVLTFIETLESQKTFNIRDKVNVASLLMIVLMNKMEYATEILKCLLLRLIEKSVLGKYPQLMLRRTESVVEKMLTNYMAICMYDYLKEYAGSSLFLLFKAIKHQIEKGLVDAITHEARYSLSEERLLHEQIPHSVVVLHIVQDDLDEKVQCKVLDWDTISQVKSKILDALFKNTPFSCRPSVYEVDLEWRHGRGGHLTLQDEDLTTKTVHGWKRLNTLAHYGVKESAVMSLIARQGDGYNTHYNKQQQSFHNFYYINNSQSQIIINNDIESGLQPPRVYHLVKPVGNDHYMNIKNTAISGGNVTSASCSVVNDRINKTIPEVYLTRLLAAKGTIQKFVDDFFATILTVNEELPPAVKWLFDLLDEAARRHQVVDTEILQAWKSNSLPLRFWVNFIKNPDFIFDVNKTVTMDSCLSVIAQTFMDACSTTEHRLGKDSPSNKLLFAKDIPQYRKMVRQFYRDIARLPQISDQEINTAMQQLSVQQSDEFDTIAALKELYIYVTKYWDEIIHALDTDLNCKKMHLSHNLENVAFTLGGEETSAC</sequence>
<dbReference type="CDD" id="cd12205">
    <property type="entry name" value="RasGAP_plexin"/>
    <property type="match status" value="1"/>
</dbReference>
<reference evidence="19" key="2">
    <citation type="journal article" date="2015" name="Gigascience">
        <title>Reconstructing a comprehensive transcriptome assembly of a white-pupal translocated strain of the pest fruit fly Bactrocera cucurbitae.</title>
        <authorList>
            <person name="Sim S.B."/>
            <person name="Calla B."/>
            <person name="Hall B."/>
            <person name="DeRego T."/>
            <person name="Geib S.M."/>
        </authorList>
    </citation>
    <scope>NUCLEOTIDE SEQUENCE</scope>
</reference>
<dbReference type="InterPro" id="IPR046800">
    <property type="entry name" value="Plexin_RBD"/>
</dbReference>
<dbReference type="GO" id="GO:0030334">
    <property type="term" value="P:regulation of cell migration"/>
    <property type="evidence" value="ECO:0007669"/>
    <property type="project" value="TreeGrafter"/>
</dbReference>
<dbReference type="PROSITE" id="PS51004">
    <property type="entry name" value="SEMA"/>
    <property type="match status" value="1"/>
</dbReference>
<dbReference type="GO" id="GO:0007162">
    <property type="term" value="P:negative regulation of cell adhesion"/>
    <property type="evidence" value="ECO:0007669"/>
    <property type="project" value="TreeGrafter"/>
</dbReference>
<dbReference type="Pfam" id="PF17960">
    <property type="entry name" value="TIG_plexin"/>
    <property type="match status" value="1"/>
</dbReference>
<keyword evidence="4" id="KW-1003">Cell membrane</keyword>
<dbReference type="FunFam" id="2.130.10.10:FF:000587">
    <property type="entry name" value="Plexin A4, B"/>
    <property type="match status" value="1"/>
</dbReference>
<dbReference type="GeneID" id="105218328"/>
<dbReference type="InterPro" id="IPR036352">
    <property type="entry name" value="Semap_dom_sf"/>
</dbReference>
<keyword evidence="12" id="KW-1015">Disulfide bond</keyword>
<reference evidence="19" key="1">
    <citation type="submission" date="2014-11" db="EMBL/GenBank/DDBJ databases">
        <authorList>
            <person name="Geib S."/>
        </authorList>
    </citation>
    <scope>NUCLEOTIDE SEQUENCE</scope>
</reference>
<dbReference type="GO" id="GO:0017154">
    <property type="term" value="F:semaphorin receptor activity"/>
    <property type="evidence" value="ECO:0007669"/>
    <property type="project" value="InterPro"/>
</dbReference>
<name>A0A0A1XM11_ZEUCU</name>
<dbReference type="FunFam" id="2.60.40.10:FF:000728">
    <property type="entry name" value="Plexin D1"/>
    <property type="match status" value="1"/>
</dbReference>
<evidence type="ECO:0000256" key="2">
    <source>
        <dbReference type="ARBA" id="ARBA00010297"/>
    </source>
</evidence>
<dbReference type="Pfam" id="PF08337">
    <property type="entry name" value="Plexin_cytopl"/>
    <property type="match status" value="1"/>
</dbReference>
<dbReference type="CDD" id="cd01180">
    <property type="entry name" value="IPT_plexin_repeat1"/>
    <property type="match status" value="1"/>
</dbReference>
<evidence type="ECO:0000256" key="1">
    <source>
        <dbReference type="ARBA" id="ARBA00004251"/>
    </source>
</evidence>
<dbReference type="Pfam" id="PF18020">
    <property type="entry name" value="TIG_2"/>
    <property type="match status" value="1"/>
</dbReference>
<dbReference type="Gene3D" id="2.130.10.10">
    <property type="entry name" value="YVTN repeat-like/Quinoprotein amine dehydrogenase"/>
    <property type="match status" value="1"/>
</dbReference>
<dbReference type="Pfam" id="PF01403">
    <property type="entry name" value="Sema"/>
    <property type="match status" value="1"/>
</dbReference>
<dbReference type="InterPro" id="IPR041019">
    <property type="entry name" value="TIG1_plexin"/>
</dbReference>
<dbReference type="CTD" id="43766"/>
<dbReference type="EMBL" id="GBXI01016025">
    <property type="protein sequence ID" value="JAC98266.1"/>
    <property type="molecule type" value="Transcribed_RNA"/>
</dbReference>
<keyword evidence="3" id="KW-0217">Developmental protein</keyword>
<evidence type="ECO:0000259" key="17">
    <source>
        <dbReference type="PROSITE" id="PS51004"/>
    </source>
</evidence>
<keyword evidence="9" id="KW-0524">Neurogenesis</keyword>
<dbReference type="PANTHER" id="PTHR22625:SF44">
    <property type="entry name" value="PLEXIN-B"/>
    <property type="match status" value="1"/>
</dbReference>
<dbReference type="SUPFAM" id="SSF48350">
    <property type="entry name" value="GTPase activation domain, GAP"/>
    <property type="match status" value="1"/>
</dbReference>
<evidence type="ECO:0000256" key="5">
    <source>
        <dbReference type="ARBA" id="ARBA00022692"/>
    </source>
</evidence>
<evidence type="ECO:0000256" key="16">
    <source>
        <dbReference type="SAM" id="Phobius"/>
    </source>
</evidence>
<keyword evidence="13" id="KW-0675">Receptor</keyword>
<keyword evidence="10 16" id="KW-1133">Transmembrane helix</keyword>
<dbReference type="GO" id="GO:0002116">
    <property type="term" value="C:semaphorin receptor complex"/>
    <property type="evidence" value="ECO:0007669"/>
    <property type="project" value="TreeGrafter"/>
</dbReference>
<feature type="transmembrane region" description="Helical" evidence="16">
    <location>
        <begin position="69"/>
        <end position="86"/>
    </location>
</feature>
<evidence type="ECO:0000256" key="3">
    <source>
        <dbReference type="ARBA" id="ARBA00022473"/>
    </source>
</evidence>
<dbReference type="InterPro" id="IPR014756">
    <property type="entry name" value="Ig_E-set"/>
</dbReference>
<dbReference type="Gene3D" id="2.60.40.10">
    <property type="entry name" value="Immunoglobulins"/>
    <property type="match status" value="5"/>
</dbReference>
<dbReference type="InterPro" id="IPR031148">
    <property type="entry name" value="Plexin"/>
</dbReference>
<dbReference type="SUPFAM" id="SSF81296">
    <property type="entry name" value="E set domains"/>
    <property type="match status" value="3"/>
</dbReference>
<dbReference type="FunFam" id="1.10.506.10:FF:000027">
    <property type="entry name" value="Plexin A, isoform B"/>
    <property type="match status" value="1"/>
</dbReference>
<dbReference type="GO" id="GO:0097374">
    <property type="term" value="P:sensory neuron axon guidance"/>
    <property type="evidence" value="ECO:0007669"/>
    <property type="project" value="TreeGrafter"/>
</dbReference>
<dbReference type="CDD" id="cd11236">
    <property type="entry name" value="Sema_plexin_like"/>
    <property type="match status" value="1"/>
</dbReference>
<dbReference type="Gene3D" id="1.10.506.10">
    <property type="entry name" value="GTPase Activation - p120gap, domain 1"/>
    <property type="match status" value="1"/>
</dbReference>
<keyword evidence="14" id="KW-0325">Glycoprotein</keyword>
<dbReference type="Pfam" id="PF01437">
    <property type="entry name" value="PSI"/>
    <property type="match status" value="1"/>
</dbReference>
<dbReference type="GO" id="GO:0050772">
    <property type="term" value="P:positive regulation of axonogenesis"/>
    <property type="evidence" value="ECO:0007669"/>
    <property type="project" value="TreeGrafter"/>
</dbReference>